<organism evidence="19 20">
    <name type="scientific">Laetiporus sulphureus 93-53</name>
    <dbReference type="NCBI Taxonomy" id="1314785"/>
    <lineage>
        <taxon>Eukaryota</taxon>
        <taxon>Fungi</taxon>
        <taxon>Dikarya</taxon>
        <taxon>Basidiomycota</taxon>
        <taxon>Agaricomycotina</taxon>
        <taxon>Agaricomycetes</taxon>
        <taxon>Polyporales</taxon>
        <taxon>Laetiporus</taxon>
    </lineage>
</organism>
<evidence type="ECO:0000256" key="14">
    <source>
        <dbReference type="ARBA" id="ARBA00023172"/>
    </source>
</evidence>
<keyword evidence="14" id="KW-0233">DNA recombination</keyword>
<dbReference type="InterPro" id="IPR036361">
    <property type="entry name" value="SAP_dom_sf"/>
</dbReference>
<keyword evidence="6" id="KW-0158">Chromosome</keyword>
<dbReference type="GO" id="GO:0000781">
    <property type="term" value="C:chromosome, telomeric region"/>
    <property type="evidence" value="ECO:0007669"/>
    <property type="project" value="UniProtKB-SubCell"/>
</dbReference>
<dbReference type="InParanoid" id="A0A165E1J4"/>
<dbReference type="PANTHER" id="PTHR12604">
    <property type="entry name" value="KU AUTOANTIGEN DNA HELICASE"/>
    <property type="match status" value="1"/>
</dbReference>
<evidence type="ECO:0000256" key="15">
    <source>
        <dbReference type="ARBA" id="ARBA00023204"/>
    </source>
</evidence>
<keyword evidence="11" id="KW-0067">ATP-binding</keyword>
<dbReference type="FunCoup" id="A0A165E1J4">
    <property type="interactions" value="677"/>
</dbReference>
<proteinExistence type="inferred from homology"/>
<keyword evidence="15" id="KW-0234">DNA repair</keyword>
<dbReference type="GO" id="GO:0006310">
    <property type="term" value="P:DNA recombination"/>
    <property type="evidence" value="ECO:0007669"/>
    <property type="project" value="UniProtKB-KW"/>
</dbReference>
<dbReference type="SMART" id="SM00559">
    <property type="entry name" value="Ku78"/>
    <property type="match status" value="1"/>
</dbReference>
<sequence length="673" mass="75499">MGAYDEWNRVDEDEEDELEDYSYLEAKRDVILFCIDCSSSMLELYDDPKYENVQTCHLLTALEAAMQIQKKKVVVGPDDAVGIMLFNTTRRNETSGEGSEIKQGTYVYQPISTINAPGVQELIRLLDAAREDPSYLRETFQPMTGSRVAMGDVFTSCNWVFRDRAPRSATKRVFLITDEDNPHSGPARDRLVIAARTTLIDLVQAGITVEPFFIATEEKGFDKSKFYSSVLLPSNIVDDDENNAAVLPESISITRIEDLLAQMRFHEVPKRAQFTVPFELAQEFVIGVKGYSLVTEQKKGSYRYFIDLEDRMEVVASRTVYVDEGEQAEVDKTKVLYGMELGAVAAIEEAQEESDREGMLGTRVIAANSRVFYTADELRSFRTMGLDPSKIAHPPTVSAVRLCCLMPIAAIRLLGFKDQSELAFEDNVKHSLFIYPDEMNYSGSKRTFSALLKTMLRKKKIALVLAVTRRNAIPTFYAMLPQAEKVEEGGWHEPPGFHLIPLPFADDIRPAPITEGARASDELKDAARKWIDKLGVKNGTYPPDAYPNPALAYHNAQLEASAFREEFDPAAFEDLTVPKYDMLHKRAGTLMSAWKHALPSDGIAAPVPSPTGSKRKADISVDEAEVRSKHEVGTLDKLRVDQLREFLKSKSQPMSGRKAELVERVSDWLNENA</sequence>
<dbReference type="OrthoDB" id="761538at2759"/>
<dbReference type="GO" id="GO:0042162">
    <property type="term" value="F:telomeric DNA binding"/>
    <property type="evidence" value="ECO:0007669"/>
    <property type="project" value="InterPro"/>
</dbReference>
<evidence type="ECO:0000256" key="6">
    <source>
        <dbReference type="ARBA" id="ARBA00022454"/>
    </source>
</evidence>
<dbReference type="PANTHER" id="PTHR12604:SF2">
    <property type="entry name" value="X-RAY REPAIR CROSS-COMPLEMENTING PROTEIN 6"/>
    <property type="match status" value="1"/>
</dbReference>
<dbReference type="InterPro" id="IPR036465">
    <property type="entry name" value="vWFA_dom_sf"/>
</dbReference>
<accession>A0A165E1J4</accession>
<dbReference type="InterPro" id="IPR016194">
    <property type="entry name" value="SPOC-like_C_dom_sf"/>
</dbReference>
<dbReference type="SUPFAM" id="SSF68906">
    <property type="entry name" value="SAP domain"/>
    <property type="match status" value="1"/>
</dbReference>
<dbReference type="GO" id="GO:0043564">
    <property type="term" value="C:Ku70:Ku80 complex"/>
    <property type="evidence" value="ECO:0007669"/>
    <property type="project" value="InterPro"/>
</dbReference>
<evidence type="ECO:0000256" key="9">
    <source>
        <dbReference type="ARBA" id="ARBA00022801"/>
    </source>
</evidence>
<dbReference type="GO" id="GO:0006303">
    <property type="term" value="P:double-strand break repair via nonhomologous end joining"/>
    <property type="evidence" value="ECO:0007669"/>
    <property type="project" value="InterPro"/>
</dbReference>
<dbReference type="SUPFAM" id="SSF100939">
    <property type="entry name" value="SPOC domain-like"/>
    <property type="match status" value="1"/>
</dbReference>
<evidence type="ECO:0000313" key="20">
    <source>
        <dbReference type="Proteomes" id="UP000076871"/>
    </source>
</evidence>
<dbReference type="Proteomes" id="UP000076871">
    <property type="component" value="Unassembled WGS sequence"/>
</dbReference>
<comment type="similarity">
    <text evidence="3">Belongs to the ku70 family.</text>
</comment>
<feature type="domain" description="SAP" evidence="18">
    <location>
        <begin position="635"/>
        <end position="669"/>
    </location>
</feature>
<keyword evidence="20" id="KW-1185">Reference proteome</keyword>
<name>A0A165E1J4_9APHY</name>
<dbReference type="STRING" id="1314785.A0A165E1J4"/>
<evidence type="ECO:0000256" key="13">
    <source>
        <dbReference type="ARBA" id="ARBA00023125"/>
    </source>
</evidence>
<dbReference type="InterPro" id="IPR047087">
    <property type="entry name" value="KU70_core_dom"/>
</dbReference>
<dbReference type="GO" id="GO:0003690">
    <property type="term" value="F:double-stranded DNA binding"/>
    <property type="evidence" value="ECO:0007669"/>
    <property type="project" value="TreeGrafter"/>
</dbReference>
<dbReference type="RefSeq" id="XP_040763809.1">
    <property type="nucleotide sequence ID" value="XM_040908995.1"/>
</dbReference>
<reference evidence="19 20" key="1">
    <citation type="journal article" date="2016" name="Mol. Biol. Evol.">
        <title>Comparative Genomics of Early-Diverging Mushroom-Forming Fungi Provides Insights into the Origins of Lignocellulose Decay Capabilities.</title>
        <authorList>
            <person name="Nagy L.G."/>
            <person name="Riley R."/>
            <person name="Tritt A."/>
            <person name="Adam C."/>
            <person name="Daum C."/>
            <person name="Floudas D."/>
            <person name="Sun H."/>
            <person name="Yadav J.S."/>
            <person name="Pangilinan J."/>
            <person name="Larsson K.H."/>
            <person name="Matsuura K."/>
            <person name="Barry K."/>
            <person name="Labutti K."/>
            <person name="Kuo R."/>
            <person name="Ohm R.A."/>
            <person name="Bhattacharya S.S."/>
            <person name="Shirouzu T."/>
            <person name="Yoshinaga Y."/>
            <person name="Martin F.M."/>
            <person name="Grigoriev I.V."/>
            <person name="Hibbett D.S."/>
        </authorList>
    </citation>
    <scope>NUCLEOTIDE SEQUENCE [LARGE SCALE GENOMIC DNA]</scope>
    <source>
        <strain evidence="19 20">93-53</strain>
    </source>
</reference>
<evidence type="ECO:0000256" key="16">
    <source>
        <dbReference type="ARBA" id="ARBA00023242"/>
    </source>
</evidence>
<dbReference type="GO" id="GO:0000723">
    <property type="term" value="P:telomere maintenance"/>
    <property type="evidence" value="ECO:0007669"/>
    <property type="project" value="InterPro"/>
</dbReference>
<evidence type="ECO:0000256" key="7">
    <source>
        <dbReference type="ARBA" id="ARBA00022741"/>
    </source>
</evidence>
<evidence type="ECO:0000256" key="2">
    <source>
        <dbReference type="ARBA" id="ARBA00004574"/>
    </source>
</evidence>
<evidence type="ECO:0000256" key="10">
    <source>
        <dbReference type="ARBA" id="ARBA00022806"/>
    </source>
</evidence>
<dbReference type="Gene3D" id="1.10.720.30">
    <property type="entry name" value="SAP domain"/>
    <property type="match status" value="1"/>
</dbReference>
<keyword evidence="10" id="KW-0347">Helicase</keyword>
<dbReference type="InterPro" id="IPR003034">
    <property type="entry name" value="SAP_dom"/>
</dbReference>
<dbReference type="InterPro" id="IPR006164">
    <property type="entry name" value="DNA_bd_Ku70/Ku80"/>
</dbReference>
<evidence type="ECO:0000256" key="4">
    <source>
        <dbReference type="ARBA" id="ARBA00012551"/>
    </source>
</evidence>
<dbReference type="AlphaFoldDB" id="A0A165E1J4"/>
<evidence type="ECO:0000259" key="18">
    <source>
        <dbReference type="PROSITE" id="PS50800"/>
    </source>
</evidence>
<evidence type="ECO:0000256" key="5">
    <source>
        <dbReference type="ARBA" id="ARBA00021796"/>
    </source>
</evidence>
<dbReference type="CDD" id="cd00788">
    <property type="entry name" value="KU70"/>
    <property type="match status" value="1"/>
</dbReference>
<dbReference type="GO" id="GO:0016787">
    <property type="term" value="F:hydrolase activity"/>
    <property type="evidence" value="ECO:0007669"/>
    <property type="project" value="UniProtKB-KW"/>
</dbReference>
<gene>
    <name evidence="19" type="ORF">LAESUDRAFT_726271</name>
</gene>
<dbReference type="GO" id="GO:0005524">
    <property type="term" value="F:ATP binding"/>
    <property type="evidence" value="ECO:0007669"/>
    <property type="project" value="UniProtKB-KW"/>
</dbReference>
<evidence type="ECO:0000256" key="12">
    <source>
        <dbReference type="ARBA" id="ARBA00022895"/>
    </source>
</evidence>
<evidence type="ECO:0000256" key="1">
    <source>
        <dbReference type="ARBA" id="ARBA00004123"/>
    </source>
</evidence>
<keyword evidence="16" id="KW-0539">Nucleus</keyword>
<evidence type="ECO:0000256" key="3">
    <source>
        <dbReference type="ARBA" id="ARBA00005240"/>
    </source>
</evidence>
<dbReference type="Pfam" id="PF03731">
    <property type="entry name" value="Ku_N"/>
    <property type="match status" value="1"/>
</dbReference>
<dbReference type="Pfam" id="PF02735">
    <property type="entry name" value="Ku"/>
    <property type="match status" value="1"/>
</dbReference>
<keyword evidence="9" id="KW-0378">Hydrolase</keyword>
<dbReference type="GO" id="GO:0003684">
    <property type="term" value="F:damaged DNA binding"/>
    <property type="evidence" value="ECO:0007669"/>
    <property type="project" value="InterPro"/>
</dbReference>
<dbReference type="Gene3D" id="3.40.50.410">
    <property type="entry name" value="von Willebrand factor, type A domain"/>
    <property type="match status" value="1"/>
</dbReference>
<dbReference type="EC" id="3.6.4.12" evidence="4"/>
<keyword evidence="7" id="KW-0547">Nucleotide-binding</keyword>
<dbReference type="GeneID" id="63826024"/>
<keyword evidence="13" id="KW-0238">DNA-binding</keyword>
<evidence type="ECO:0000313" key="19">
    <source>
        <dbReference type="EMBL" id="KZT06069.1"/>
    </source>
</evidence>
<dbReference type="Gene3D" id="4.10.970.10">
    <property type="entry name" value="Ku70, bridge and pillars"/>
    <property type="match status" value="1"/>
</dbReference>
<dbReference type="Pfam" id="PF03730">
    <property type="entry name" value="Ku_C"/>
    <property type="match status" value="1"/>
</dbReference>
<dbReference type="InterPro" id="IPR006165">
    <property type="entry name" value="Ku70"/>
</dbReference>
<dbReference type="InterPro" id="IPR005160">
    <property type="entry name" value="Ku_C"/>
</dbReference>
<dbReference type="PROSITE" id="PS50800">
    <property type="entry name" value="SAP"/>
    <property type="match status" value="1"/>
</dbReference>
<keyword evidence="8" id="KW-0227">DNA damage</keyword>
<evidence type="ECO:0000256" key="11">
    <source>
        <dbReference type="ARBA" id="ARBA00022840"/>
    </source>
</evidence>
<dbReference type="Gene3D" id="1.10.1600.10">
    <property type="match status" value="1"/>
</dbReference>
<dbReference type="EMBL" id="KV427626">
    <property type="protein sequence ID" value="KZT06069.1"/>
    <property type="molecule type" value="Genomic_DNA"/>
</dbReference>
<keyword evidence="12" id="KW-0779">Telomere</keyword>
<evidence type="ECO:0000256" key="8">
    <source>
        <dbReference type="ARBA" id="ARBA00022763"/>
    </source>
</evidence>
<dbReference type="InterPro" id="IPR027388">
    <property type="entry name" value="Ku70_bridge/pillars_dom_sf"/>
</dbReference>
<comment type="subcellular location">
    <subcellularLocation>
        <location evidence="2">Chromosome</location>
        <location evidence="2">Telomere</location>
    </subcellularLocation>
    <subcellularLocation>
        <location evidence="1">Nucleus</location>
    </subcellularLocation>
</comment>
<dbReference type="SMART" id="SM00513">
    <property type="entry name" value="SAP"/>
    <property type="match status" value="1"/>
</dbReference>
<evidence type="ECO:0000256" key="17">
    <source>
        <dbReference type="ARBA" id="ARBA00031811"/>
    </source>
</evidence>
<dbReference type="SUPFAM" id="SSF53300">
    <property type="entry name" value="vWA-like"/>
    <property type="match status" value="1"/>
</dbReference>
<dbReference type="GO" id="GO:0003678">
    <property type="term" value="F:DNA helicase activity"/>
    <property type="evidence" value="ECO:0007669"/>
    <property type="project" value="UniProtKB-EC"/>
</dbReference>
<dbReference type="Pfam" id="PF02037">
    <property type="entry name" value="SAP"/>
    <property type="match status" value="1"/>
</dbReference>
<protein>
    <recommendedName>
        <fullName evidence="5">ATP-dependent DNA helicase II subunit 1</fullName>
        <ecNumber evidence="4">3.6.4.12</ecNumber>
    </recommendedName>
    <alternativeName>
        <fullName evidence="17">ATP-dependent DNA helicase II subunit Ku70</fullName>
    </alternativeName>
</protein>
<dbReference type="Gene3D" id="2.40.290.10">
    <property type="match status" value="1"/>
</dbReference>
<dbReference type="PIRSF" id="PIRSF003033">
    <property type="entry name" value="Ku70"/>
    <property type="match status" value="1"/>
</dbReference>
<dbReference type="InterPro" id="IPR005161">
    <property type="entry name" value="Ku_N"/>
</dbReference>